<dbReference type="EMBL" id="PYNF01000003">
    <property type="protein sequence ID" value="PSV00603.1"/>
    <property type="molecule type" value="Genomic_DNA"/>
</dbReference>
<reference evidence="1 2" key="1">
    <citation type="submission" date="2018-01" db="EMBL/GenBank/DDBJ databases">
        <title>Whole genome sequencing of Histamine producing bacteria.</title>
        <authorList>
            <person name="Butler K."/>
        </authorList>
    </citation>
    <scope>NUCLEOTIDE SEQUENCE [LARGE SCALE GENOMIC DNA]</scope>
    <source>
        <strain evidence="1 2">FS-7.2</strain>
    </source>
</reference>
<organism evidence="1 2">
    <name type="scientific">Photobacterium kishitanii</name>
    <dbReference type="NCBI Taxonomy" id="318456"/>
    <lineage>
        <taxon>Bacteria</taxon>
        <taxon>Pseudomonadati</taxon>
        <taxon>Pseudomonadota</taxon>
        <taxon>Gammaproteobacteria</taxon>
        <taxon>Vibrionales</taxon>
        <taxon>Vibrionaceae</taxon>
        <taxon>Photobacterium</taxon>
    </lineage>
</organism>
<dbReference type="AlphaFoldDB" id="A0A2T3KLQ8"/>
<sequence>MFYSKKIVLQEKKIKRAKYVSQKLKMQYADTYIESLMSVRFKLDGSAVVSCSTSSKYPRIHSWTFKHFSMKQEASFYQMHQIEYSREYGHFLRSSRSSSSLPDCNDDYCSHVFDQVKGWKFNSKRRKQYYK</sequence>
<proteinExistence type="predicted"/>
<accession>A0A2T3KLQ8</accession>
<evidence type="ECO:0000313" key="1">
    <source>
        <dbReference type="EMBL" id="PSV00603.1"/>
    </source>
</evidence>
<gene>
    <name evidence="1" type="ORF">C9J27_05560</name>
</gene>
<comment type="caution">
    <text evidence="1">The sequence shown here is derived from an EMBL/GenBank/DDBJ whole genome shotgun (WGS) entry which is preliminary data.</text>
</comment>
<protein>
    <submittedName>
        <fullName evidence="1">Uncharacterized protein</fullName>
    </submittedName>
</protein>
<evidence type="ECO:0000313" key="2">
    <source>
        <dbReference type="Proteomes" id="UP000241426"/>
    </source>
</evidence>
<name>A0A2T3KLQ8_9GAMM</name>
<dbReference type="Proteomes" id="UP000241426">
    <property type="component" value="Unassembled WGS sequence"/>
</dbReference>